<dbReference type="AlphaFoldDB" id="A0A445EGQ9"/>
<organism evidence="4 5">
    <name type="scientific">Arachis hypogaea</name>
    <name type="common">Peanut</name>
    <dbReference type="NCBI Taxonomy" id="3818"/>
    <lineage>
        <taxon>Eukaryota</taxon>
        <taxon>Viridiplantae</taxon>
        <taxon>Streptophyta</taxon>
        <taxon>Embryophyta</taxon>
        <taxon>Tracheophyta</taxon>
        <taxon>Spermatophyta</taxon>
        <taxon>Magnoliopsida</taxon>
        <taxon>eudicotyledons</taxon>
        <taxon>Gunneridae</taxon>
        <taxon>Pentapetalae</taxon>
        <taxon>rosids</taxon>
        <taxon>fabids</taxon>
        <taxon>Fabales</taxon>
        <taxon>Fabaceae</taxon>
        <taxon>Papilionoideae</taxon>
        <taxon>50 kb inversion clade</taxon>
        <taxon>dalbergioids sensu lato</taxon>
        <taxon>Dalbergieae</taxon>
        <taxon>Pterocarpus clade</taxon>
        <taxon>Arachis</taxon>
    </lineage>
</organism>
<dbReference type="GO" id="GO:0016787">
    <property type="term" value="F:hydrolase activity"/>
    <property type="evidence" value="ECO:0007669"/>
    <property type="project" value="UniProtKB-KW"/>
</dbReference>
<dbReference type="Proteomes" id="UP000289738">
    <property type="component" value="Chromosome A02"/>
</dbReference>
<dbReference type="STRING" id="3818.A0A445EGQ9"/>
<dbReference type="PANTHER" id="PTHR43808">
    <property type="entry name" value="ACETYLORNITHINE DEACETYLASE"/>
    <property type="match status" value="1"/>
</dbReference>
<name>A0A445EGQ9_ARAHY</name>
<evidence type="ECO:0000256" key="2">
    <source>
        <dbReference type="ARBA" id="ARBA00022801"/>
    </source>
</evidence>
<dbReference type="PANTHER" id="PTHR43808:SF3">
    <property type="entry name" value="ACETYLORNITHINE DEACETYLASE"/>
    <property type="match status" value="1"/>
</dbReference>
<proteinExistence type="predicted"/>
<keyword evidence="2" id="KW-0378">Hydrolase</keyword>
<reference evidence="4 5" key="1">
    <citation type="submission" date="2019-01" db="EMBL/GenBank/DDBJ databases">
        <title>Sequencing of cultivated peanut Arachis hypogaea provides insights into genome evolution and oil improvement.</title>
        <authorList>
            <person name="Chen X."/>
        </authorList>
    </citation>
    <scope>NUCLEOTIDE SEQUENCE [LARGE SCALE GENOMIC DNA]</scope>
    <source>
        <strain evidence="5">cv. Fuhuasheng</strain>
        <tissue evidence="4">Leaves</tissue>
    </source>
</reference>
<gene>
    <name evidence="4" type="ORF">Ahy_A02g009328</name>
</gene>
<dbReference type="InterPro" id="IPR011650">
    <property type="entry name" value="Peptidase_M20_dimer"/>
</dbReference>
<keyword evidence="1" id="KW-0479">Metal-binding</keyword>
<dbReference type="SUPFAM" id="SSF55031">
    <property type="entry name" value="Bacterial exopeptidase dimerisation domain"/>
    <property type="match status" value="1"/>
</dbReference>
<evidence type="ECO:0000313" key="4">
    <source>
        <dbReference type="EMBL" id="RYR74601.1"/>
    </source>
</evidence>
<feature type="domain" description="Peptidase M20 dimerisation" evidence="3">
    <location>
        <begin position="99"/>
        <end position="188"/>
    </location>
</feature>
<evidence type="ECO:0000313" key="5">
    <source>
        <dbReference type="Proteomes" id="UP000289738"/>
    </source>
</evidence>
<dbReference type="InterPro" id="IPR050072">
    <property type="entry name" value="Peptidase_M20A"/>
</dbReference>
<evidence type="ECO:0000256" key="1">
    <source>
        <dbReference type="ARBA" id="ARBA00022723"/>
    </source>
</evidence>
<comment type="caution">
    <text evidence="4">The sequence shown here is derived from an EMBL/GenBank/DDBJ whole genome shotgun (WGS) entry which is preliminary data.</text>
</comment>
<dbReference type="SUPFAM" id="SSF53187">
    <property type="entry name" value="Zn-dependent exopeptidases"/>
    <property type="match status" value="1"/>
</dbReference>
<dbReference type="Pfam" id="PF07687">
    <property type="entry name" value="M20_dimer"/>
    <property type="match status" value="1"/>
</dbReference>
<keyword evidence="5" id="KW-1185">Reference proteome</keyword>
<dbReference type="Gene3D" id="3.30.70.360">
    <property type="match status" value="1"/>
</dbReference>
<protein>
    <recommendedName>
        <fullName evidence="3">Peptidase M20 dimerisation domain-containing protein</fullName>
    </recommendedName>
</protein>
<sequence length="325" mass="37200">MKIPTRLYSFQRPHQLLMFHRKPNSKVISSSVTLGSNNVKRRCYPSSSSILGEVYFKLKGKLKQVLRWKRSNATPNYTYDLHSYWLNFDDGPPSIHHVPSKAINPLELFMDALKKIQSQFYEDFPPHPQEQIYGFATASTMKPTQWSYPGGGINQILGKCTISGDVRLTPFYNVKDVVKDVVTKLQEYVDNINLNIHKLETRGPVSKYVLPDDDLRGTIKASFVFFYTLTLTFDEANSRVACDLNFRGYHILCKATEEVVGHVKPYSITGSFPLIRELQDEGFDVQTAGYGLMDTYHAQNEYCLFTDMSQGYRIFASIIAQLEED</sequence>
<evidence type="ECO:0000259" key="3">
    <source>
        <dbReference type="Pfam" id="PF07687"/>
    </source>
</evidence>
<accession>A0A445EGQ9</accession>
<dbReference type="EMBL" id="SDMP01000002">
    <property type="protein sequence ID" value="RYR74601.1"/>
    <property type="molecule type" value="Genomic_DNA"/>
</dbReference>
<dbReference type="InterPro" id="IPR036264">
    <property type="entry name" value="Bact_exopeptidase_dim_dom"/>
</dbReference>